<evidence type="ECO:0000256" key="3">
    <source>
        <dbReference type="RuleBase" id="RU362118"/>
    </source>
</evidence>
<proteinExistence type="inferred from homology"/>
<evidence type="ECO:0000313" key="5">
    <source>
        <dbReference type="Proteomes" id="UP001446871"/>
    </source>
</evidence>
<evidence type="ECO:0000256" key="2">
    <source>
        <dbReference type="ARBA" id="ARBA00022898"/>
    </source>
</evidence>
<dbReference type="InterPro" id="IPR015422">
    <property type="entry name" value="PyrdxlP-dep_Trfase_small"/>
</dbReference>
<dbReference type="PANTHER" id="PTHR42699:SF1">
    <property type="entry name" value="CYSTATHIONINE GAMMA-SYNTHASE-RELATED"/>
    <property type="match status" value="1"/>
</dbReference>
<sequence length="594" mass="66022">MPGQTGFGKPLGEQIPDTRHAISVSLPTWEDVVAFAGKDPRVMGALKGGYPRFVLHKDVVAISELCIGTFRKQPSAIHAGVDEATHGLGCLLFPSITYASDCQEYIAVRAGCGDTNEVAIRRFDFIVSRAVDPVDGDEPASCETIDLYAVFYREKYHGFAKRFWRISGTGISSRLAEDVLRALEESKPRTTEQQVCNRHPSGSSSHRIIQQRIASLLQRGISMLPEPFENHPHDFDDIHLYPTGMAAIYSLTNILRPWSGTSAVIFGFPYDSTLRVQESFAKGHLFYGHGTDDGLDQLEAHLHEEKEIHHRTIQYVWCECTSNPLVRTPDLDRIRALANDYGFLVIVDDTIGTAANVNVLDVADIIVTSLSKSFNGRADAMGGSIYLNPMQPHHDELRRLFASEENAGYTDSSLLYHRDAQQIERNSRDYLPRISKMNANATRLVDLLTPLAGPKRALQRIYYPRDDPNYRARMRQVKNTQDDDDGGGFVPGYGGLFTLRFASVGVARTFFDALDVCKGSSLGAEMTLAQPYVQTVFPRKKEWAAQYGLYEAIVRCSIGVEDGEVLERVFGVAMEAAEKAFDNIPFGLPLESGE</sequence>
<dbReference type="Gene3D" id="3.40.640.10">
    <property type="entry name" value="Type I PLP-dependent aspartate aminotransferase-like (Major domain)"/>
    <property type="match status" value="1"/>
</dbReference>
<dbReference type="InterPro" id="IPR015424">
    <property type="entry name" value="PyrdxlP-dep_Trfase"/>
</dbReference>
<evidence type="ECO:0000313" key="4">
    <source>
        <dbReference type="EMBL" id="KAK8059161.1"/>
    </source>
</evidence>
<dbReference type="PANTHER" id="PTHR42699">
    <property type="match status" value="1"/>
</dbReference>
<dbReference type="InterPro" id="IPR051750">
    <property type="entry name" value="Trans-sulfuration_enzymes"/>
</dbReference>
<organism evidence="4 5">
    <name type="scientific">Apiospora saccharicola</name>
    <dbReference type="NCBI Taxonomy" id="335842"/>
    <lineage>
        <taxon>Eukaryota</taxon>
        <taxon>Fungi</taxon>
        <taxon>Dikarya</taxon>
        <taxon>Ascomycota</taxon>
        <taxon>Pezizomycotina</taxon>
        <taxon>Sordariomycetes</taxon>
        <taxon>Xylariomycetidae</taxon>
        <taxon>Amphisphaeriales</taxon>
        <taxon>Apiosporaceae</taxon>
        <taxon>Apiospora</taxon>
    </lineage>
</organism>
<dbReference type="Pfam" id="PF01053">
    <property type="entry name" value="Cys_Met_Meta_PP"/>
    <property type="match status" value="1"/>
</dbReference>
<keyword evidence="5" id="KW-1185">Reference proteome</keyword>
<dbReference type="InterPro" id="IPR000277">
    <property type="entry name" value="Cys/Met-Metab_PyrdxlP-dep_enz"/>
</dbReference>
<dbReference type="InterPro" id="IPR015421">
    <property type="entry name" value="PyrdxlP-dep_Trfase_major"/>
</dbReference>
<name>A0ABR1UJS4_9PEZI</name>
<dbReference type="EMBL" id="JAQQWM010000006">
    <property type="protein sequence ID" value="KAK8059161.1"/>
    <property type="molecule type" value="Genomic_DNA"/>
</dbReference>
<dbReference type="SUPFAM" id="SSF53383">
    <property type="entry name" value="PLP-dependent transferases"/>
    <property type="match status" value="1"/>
</dbReference>
<comment type="caution">
    <text evidence="4">The sequence shown here is derived from an EMBL/GenBank/DDBJ whole genome shotgun (WGS) entry which is preliminary data.</text>
</comment>
<comment type="similarity">
    <text evidence="3">Belongs to the trans-sulfuration enzymes family.</text>
</comment>
<gene>
    <name evidence="4" type="ORF">PG996_009091</name>
</gene>
<comment type="cofactor">
    <cofactor evidence="1 3">
        <name>pyridoxal 5'-phosphate</name>
        <dbReference type="ChEBI" id="CHEBI:597326"/>
    </cofactor>
</comment>
<protein>
    <submittedName>
        <fullName evidence="4">Cystathionine gamma-synthase</fullName>
    </submittedName>
</protein>
<keyword evidence="2 3" id="KW-0663">Pyridoxal phosphate</keyword>
<evidence type="ECO:0000256" key="1">
    <source>
        <dbReference type="ARBA" id="ARBA00001933"/>
    </source>
</evidence>
<reference evidence="4 5" key="1">
    <citation type="submission" date="2023-01" db="EMBL/GenBank/DDBJ databases">
        <title>Analysis of 21 Apiospora genomes using comparative genomics revels a genus with tremendous synthesis potential of carbohydrate active enzymes and secondary metabolites.</title>
        <authorList>
            <person name="Sorensen T."/>
        </authorList>
    </citation>
    <scope>NUCLEOTIDE SEQUENCE [LARGE SCALE GENOMIC DNA]</scope>
    <source>
        <strain evidence="4 5">CBS 83171</strain>
    </source>
</reference>
<dbReference type="Gene3D" id="3.90.1150.10">
    <property type="entry name" value="Aspartate Aminotransferase, domain 1"/>
    <property type="match status" value="1"/>
</dbReference>
<accession>A0ABR1UJS4</accession>
<dbReference type="Proteomes" id="UP001446871">
    <property type="component" value="Unassembled WGS sequence"/>
</dbReference>